<keyword evidence="4" id="KW-1185">Reference proteome</keyword>
<protein>
    <recommendedName>
        <fullName evidence="5">Fibronectin-binding protein</fullName>
    </recommendedName>
</protein>
<feature type="region of interest" description="Disordered" evidence="1">
    <location>
        <begin position="53"/>
        <end position="81"/>
    </location>
</feature>
<dbReference type="AlphaFoldDB" id="A0A1X1ZJY5"/>
<dbReference type="EMBL" id="LQPJ01000107">
    <property type="protein sequence ID" value="ORW23628.1"/>
    <property type="molecule type" value="Genomic_DNA"/>
</dbReference>
<feature type="chain" id="PRO_5038443745" description="Fibronectin-binding protein" evidence="2">
    <location>
        <begin position="23"/>
        <end position="81"/>
    </location>
</feature>
<evidence type="ECO:0000256" key="1">
    <source>
        <dbReference type="SAM" id="MobiDB-lite"/>
    </source>
</evidence>
<accession>A0A1X1ZJY5</accession>
<keyword evidence="2" id="KW-0732">Signal</keyword>
<name>A0A1X1ZJY5_9MYCO</name>
<evidence type="ECO:0000256" key="2">
    <source>
        <dbReference type="SAM" id="SignalP"/>
    </source>
</evidence>
<evidence type="ECO:0000313" key="3">
    <source>
        <dbReference type="EMBL" id="ORW23628.1"/>
    </source>
</evidence>
<dbReference type="RefSeq" id="WP_085078986.1">
    <property type="nucleotide sequence ID" value="NZ_JACKRZ010000369.1"/>
</dbReference>
<gene>
    <name evidence="3" type="ORF">AWC19_11175</name>
</gene>
<dbReference type="Proteomes" id="UP000193529">
    <property type="component" value="Unassembled WGS sequence"/>
</dbReference>
<evidence type="ECO:0008006" key="5">
    <source>
        <dbReference type="Google" id="ProtNLM"/>
    </source>
</evidence>
<comment type="caution">
    <text evidence="3">The sequence shown here is derived from an EMBL/GenBank/DDBJ whole genome shotgun (WGS) entry which is preliminary data.</text>
</comment>
<reference evidence="3 4" key="1">
    <citation type="submission" date="2016-01" db="EMBL/GenBank/DDBJ databases">
        <title>The new phylogeny of the genus Mycobacterium.</title>
        <authorList>
            <person name="Tarcisio F."/>
            <person name="Conor M."/>
            <person name="Antonella G."/>
            <person name="Elisabetta G."/>
            <person name="Giulia F.S."/>
            <person name="Sara T."/>
            <person name="Anna F."/>
            <person name="Clotilde B."/>
            <person name="Roberto B."/>
            <person name="Veronica D.S."/>
            <person name="Fabio R."/>
            <person name="Monica P."/>
            <person name="Olivier J."/>
            <person name="Enrico T."/>
            <person name="Nicola S."/>
        </authorList>
    </citation>
    <scope>NUCLEOTIDE SEQUENCE [LARGE SCALE GENOMIC DNA]</scope>
    <source>
        <strain evidence="3 4">DSM 44572</strain>
    </source>
</reference>
<proteinExistence type="predicted"/>
<dbReference type="OrthoDB" id="4735719at2"/>
<feature type="signal peptide" evidence="2">
    <location>
        <begin position="1"/>
        <end position="22"/>
    </location>
</feature>
<evidence type="ECO:0000313" key="4">
    <source>
        <dbReference type="Proteomes" id="UP000193529"/>
    </source>
</evidence>
<organism evidence="3 4">
    <name type="scientific">Mycobacterium palustre</name>
    <dbReference type="NCBI Taxonomy" id="153971"/>
    <lineage>
        <taxon>Bacteria</taxon>
        <taxon>Bacillati</taxon>
        <taxon>Actinomycetota</taxon>
        <taxon>Actinomycetes</taxon>
        <taxon>Mycobacteriales</taxon>
        <taxon>Mycobacteriaceae</taxon>
        <taxon>Mycobacterium</taxon>
        <taxon>Mycobacterium simiae complex</taxon>
    </lineage>
</organism>
<sequence length="81" mass="8438">MPVIKRAALILLGAMTTGLCLAVPAGADPGFDPCRSSVPFICRMFPMMPDLDHDLDLTQNPETRTAGPGQVDQPDAGLGSG</sequence>